<name>A0A1N6SIA1_9SPIO</name>
<evidence type="ECO:0000313" key="2">
    <source>
        <dbReference type="Proteomes" id="UP000186400"/>
    </source>
</evidence>
<organism evidence="1 2">
    <name type="scientific">Alkalispirochaeta americana</name>
    <dbReference type="NCBI Taxonomy" id="159291"/>
    <lineage>
        <taxon>Bacteria</taxon>
        <taxon>Pseudomonadati</taxon>
        <taxon>Spirochaetota</taxon>
        <taxon>Spirochaetia</taxon>
        <taxon>Spirochaetales</taxon>
        <taxon>Spirochaetaceae</taxon>
        <taxon>Alkalispirochaeta</taxon>
    </lineage>
</organism>
<dbReference type="RefSeq" id="WP_143559165.1">
    <property type="nucleotide sequence ID" value="NZ_FTMS01000008.1"/>
</dbReference>
<dbReference type="EMBL" id="FTMS01000008">
    <property type="protein sequence ID" value="SIQ40885.1"/>
    <property type="molecule type" value="Genomic_DNA"/>
</dbReference>
<proteinExistence type="predicted"/>
<dbReference type="AlphaFoldDB" id="A0A1N6SIA1"/>
<gene>
    <name evidence="1" type="ORF">SAMN05920897_10897</name>
</gene>
<protein>
    <recommendedName>
        <fullName evidence="3">Arsenical resistance operon trans-acting repressor ArsD</fullName>
    </recommendedName>
</protein>
<dbReference type="Proteomes" id="UP000186400">
    <property type="component" value="Unassembled WGS sequence"/>
</dbReference>
<keyword evidence="2" id="KW-1185">Reference proteome</keyword>
<evidence type="ECO:0000313" key="1">
    <source>
        <dbReference type="EMBL" id="SIQ40885.1"/>
    </source>
</evidence>
<evidence type="ECO:0008006" key="3">
    <source>
        <dbReference type="Google" id="ProtNLM"/>
    </source>
</evidence>
<accession>A0A1N6SIA1</accession>
<reference evidence="1 2" key="1">
    <citation type="submission" date="2017-01" db="EMBL/GenBank/DDBJ databases">
        <authorList>
            <person name="Mah S.A."/>
            <person name="Swanson W.J."/>
            <person name="Moy G.W."/>
            <person name="Vacquier V.D."/>
        </authorList>
    </citation>
    <scope>NUCLEOTIDE SEQUENCE [LARGE SCALE GENOMIC DNA]</scope>
    <source>
        <strain evidence="1 2">ASpG1</strain>
    </source>
</reference>
<dbReference type="STRING" id="159291.SAMN05920897_10897"/>
<sequence length="97" mass="11049">MNAEQVVRIFVPPTGECAGDNTWEKAARGIEERLRRRTGIKVRFETIYLFSPEFFAHPEVAQLIQSGQKPPIIMVNNRIIQAGGKLRERTIREALEG</sequence>